<evidence type="ECO:0008006" key="3">
    <source>
        <dbReference type="Google" id="ProtNLM"/>
    </source>
</evidence>
<gene>
    <name evidence="1" type="ORF">AYJ05_01915</name>
</gene>
<evidence type="ECO:0000313" key="1">
    <source>
        <dbReference type="EMBL" id="OAH32459.1"/>
    </source>
</evidence>
<dbReference type="Proteomes" id="UP000076947">
    <property type="component" value="Unassembled WGS sequence"/>
</dbReference>
<accession>A0A177IUE8</accession>
<evidence type="ECO:0000313" key="2">
    <source>
        <dbReference type="Proteomes" id="UP000076947"/>
    </source>
</evidence>
<name>A0A177IUE8_9CORY</name>
<keyword evidence="2" id="KW-1185">Reference proteome</keyword>
<protein>
    <recommendedName>
        <fullName evidence="3">TIGR02569 family protein</fullName>
    </recommendedName>
</protein>
<dbReference type="RefSeq" id="WP_066836809.1">
    <property type="nucleotide sequence ID" value="NZ_LSTQ01000001.1"/>
</dbReference>
<proteinExistence type="predicted"/>
<comment type="caution">
    <text evidence="1">The sequence shown here is derived from an EMBL/GenBank/DDBJ whole genome shotgun (WGS) entry which is preliminary data.</text>
</comment>
<dbReference type="STRING" id="1705.CA21670_09275"/>
<dbReference type="OrthoDB" id="4427130at2"/>
<organism evidence="1 2">
    <name type="scientific">Corynebacterium stationis</name>
    <dbReference type="NCBI Taxonomy" id="1705"/>
    <lineage>
        <taxon>Bacteria</taxon>
        <taxon>Bacillati</taxon>
        <taxon>Actinomycetota</taxon>
        <taxon>Actinomycetes</taxon>
        <taxon>Mycobacteriales</taxon>
        <taxon>Corynebacteriaceae</taxon>
        <taxon>Corynebacterium</taxon>
    </lineage>
</organism>
<dbReference type="EMBL" id="LSTQ01000001">
    <property type="protein sequence ID" value="OAH32459.1"/>
    <property type="molecule type" value="Genomic_DNA"/>
</dbReference>
<sequence>MAQIASPQPSEQVLSAFNASVSQPEKMSGAWDYGWRMGEVVFARATDIAAWSAKLRLKLEIPGARVVRPMRATDGRFVVGGWKANQHVPGELSKRVDETAALALRWDEVLLEQSEQVLARDDVFAQAEEIAWKETGEGYQELPANRPVVIGHADLLGTTIYSGSKSPAIVDVIPTAAPRPKGYSAALVIVDGLIAGACDDGICDRFAHVPCIDQLLLRAIAYRRHVNNLHPESKSYTRSHIERVEEYLLSRVNATMGA</sequence>
<dbReference type="AlphaFoldDB" id="A0A177IUE8"/>
<reference evidence="2" key="1">
    <citation type="submission" date="2016-02" db="EMBL/GenBank/DDBJ databases">
        <authorList>
            <person name="Kaur G."/>
            <person name="Nair G.R."/>
            <person name="Mayilraj S."/>
        </authorList>
    </citation>
    <scope>NUCLEOTIDE SEQUENCE [LARGE SCALE GENOMIC DNA]</scope>
    <source>
        <strain evidence="2">GA-15</strain>
    </source>
</reference>